<organism evidence="1 2">
    <name type="scientific">Solanum verrucosum</name>
    <dbReference type="NCBI Taxonomy" id="315347"/>
    <lineage>
        <taxon>Eukaryota</taxon>
        <taxon>Viridiplantae</taxon>
        <taxon>Streptophyta</taxon>
        <taxon>Embryophyta</taxon>
        <taxon>Tracheophyta</taxon>
        <taxon>Spermatophyta</taxon>
        <taxon>Magnoliopsida</taxon>
        <taxon>eudicotyledons</taxon>
        <taxon>Gunneridae</taxon>
        <taxon>Pentapetalae</taxon>
        <taxon>asterids</taxon>
        <taxon>lamiids</taxon>
        <taxon>Solanales</taxon>
        <taxon>Solanaceae</taxon>
        <taxon>Solanoideae</taxon>
        <taxon>Solaneae</taxon>
        <taxon>Solanum</taxon>
    </lineage>
</organism>
<keyword evidence="2" id="KW-1185">Reference proteome</keyword>
<evidence type="ECO:0000313" key="1">
    <source>
        <dbReference type="EMBL" id="WMV33549.1"/>
    </source>
</evidence>
<protein>
    <submittedName>
        <fullName evidence="1">Uncharacterized protein</fullName>
    </submittedName>
</protein>
<sequence>MAVDAGPLDWEKFKVAFLDRTRVFKFQSPNEAILECKGGNFMLKGELVSCLKVGKRISKGYIYHVDWVGDIDSETPTLELVIVVNQFSVVYSDDLPGVPPKREIYFGIDLLLNTQL</sequence>
<reference evidence="1" key="1">
    <citation type="submission" date="2023-08" db="EMBL/GenBank/DDBJ databases">
        <title>A de novo genome assembly of Solanum verrucosum Schlechtendal, a Mexican diploid species geographically isolated from the other diploid A-genome species in potato relatives.</title>
        <authorList>
            <person name="Hosaka K."/>
        </authorList>
    </citation>
    <scope>NUCLEOTIDE SEQUENCE</scope>
    <source>
        <tissue evidence="1">Young leaves</tissue>
    </source>
</reference>
<dbReference type="Proteomes" id="UP001234989">
    <property type="component" value="Chromosome 6"/>
</dbReference>
<proteinExistence type="predicted"/>
<accession>A0AAF0TV97</accession>
<evidence type="ECO:0000313" key="2">
    <source>
        <dbReference type="Proteomes" id="UP001234989"/>
    </source>
</evidence>
<dbReference type="EMBL" id="CP133617">
    <property type="protein sequence ID" value="WMV33549.1"/>
    <property type="molecule type" value="Genomic_DNA"/>
</dbReference>
<gene>
    <name evidence="1" type="ORF">MTR67_026934</name>
</gene>
<dbReference type="AlphaFoldDB" id="A0AAF0TV97"/>
<name>A0AAF0TV97_SOLVR</name>